<evidence type="ECO:0000259" key="2">
    <source>
        <dbReference type="Pfam" id="PF26138"/>
    </source>
</evidence>
<keyword evidence="1" id="KW-1133">Transmembrane helix</keyword>
<dbReference type="EMBL" id="JABFAB010000002">
    <property type="protein sequence ID" value="MBA0641966.1"/>
    <property type="molecule type" value="Genomic_DNA"/>
</dbReference>
<dbReference type="InterPro" id="IPR058353">
    <property type="entry name" value="DUF8040"/>
</dbReference>
<evidence type="ECO:0000313" key="4">
    <source>
        <dbReference type="Proteomes" id="UP000593573"/>
    </source>
</evidence>
<sequence>MEVMMKRKIMRFYNTWKVLINYFMLHILLCNYIMGSILKQPCMDSKQSGETWSQEILDGHESRCLINFNISKIVFTSWRQDTIYKLQDISSHEMLGIFLYIFGTGAKVSQCRERFQRSRATINRYFANVLEK</sequence>
<feature type="domain" description="DUF8040" evidence="2">
    <location>
        <begin position="45"/>
        <end position="131"/>
    </location>
</feature>
<accession>A0A7J8TUR1</accession>
<dbReference type="Proteomes" id="UP000593573">
    <property type="component" value="Unassembled WGS sequence"/>
</dbReference>
<reference evidence="3 4" key="1">
    <citation type="journal article" date="2019" name="Genome Biol. Evol.">
        <title>Insights into the evolution of the New World diploid cottons (Gossypium, subgenus Houzingenia) based on genome sequencing.</title>
        <authorList>
            <person name="Grover C.E."/>
            <person name="Arick M.A. 2nd"/>
            <person name="Thrash A."/>
            <person name="Conover J.L."/>
            <person name="Sanders W.S."/>
            <person name="Peterson D.G."/>
            <person name="Frelichowski J.E."/>
            <person name="Scheffler J.A."/>
            <person name="Scheffler B.E."/>
            <person name="Wendel J.F."/>
        </authorList>
    </citation>
    <scope>NUCLEOTIDE SEQUENCE [LARGE SCALE GENOMIC DNA]</scope>
    <source>
        <strain evidence="3">57</strain>
        <tissue evidence="3">Leaf</tissue>
    </source>
</reference>
<feature type="transmembrane region" description="Helical" evidence="1">
    <location>
        <begin position="20"/>
        <end position="38"/>
    </location>
</feature>
<dbReference type="Pfam" id="PF26138">
    <property type="entry name" value="DUF8040"/>
    <property type="match status" value="1"/>
</dbReference>
<keyword evidence="1" id="KW-0812">Transmembrane</keyword>
<evidence type="ECO:0000256" key="1">
    <source>
        <dbReference type="SAM" id="Phobius"/>
    </source>
</evidence>
<protein>
    <recommendedName>
        <fullName evidence="2">DUF8040 domain-containing protein</fullName>
    </recommendedName>
</protein>
<organism evidence="3 4">
    <name type="scientific">Gossypium klotzschianum</name>
    <dbReference type="NCBI Taxonomy" id="34286"/>
    <lineage>
        <taxon>Eukaryota</taxon>
        <taxon>Viridiplantae</taxon>
        <taxon>Streptophyta</taxon>
        <taxon>Embryophyta</taxon>
        <taxon>Tracheophyta</taxon>
        <taxon>Spermatophyta</taxon>
        <taxon>Magnoliopsida</taxon>
        <taxon>eudicotyledons</taxon>
        <taxon>Gunneridae</taxon>
        <taxon>Pentapetalae</taxon>
        <taxon>rosids</taxon>
        <taxon>malvids</taxon>
        <taxon>Malvales</taxon>
        <taxon>Malvaceae</taxon>
        <taxon>Malvoideae</taxon>
        <taxon>Gossypium</taxon>
    </lineage>
</organism>
<name>A0A7J8TUR1_9ROSI</name>
<evidence type="ECO:0000313" key="3">
    <source>
        <dbReference type="EMBL" id="MBA0641966.1"/>
    </source>
</evidence>
<keyword evidence="1" id="KW-0472">Membrane</keyword>
<feature type="non-terminal residue" evidence="3">
    <location>
        <position position="132"/>
    </location>
</feature>
<dbReference type="AlphaFoldDB" id="A0A7J8TUR1"/>
<gene>
    <name evidence="3" type="ORF">Goklo_026435</name>
</gene>
<comment type="caution">
    <text evidence="3">The sequence shown here is derived from an EMBL/GenBank/DDBJ whole genome shotgun (WGS) entry which is preliminary data.</text>
</comment>
<proteinExistence type="predicted"/>
<keyword evidence="4" id="KW-1185">Reference proteome</keyword>
<dbReference type="OrthoDB" id="999951at2759"/>